<evidence type="ECO:0000313" key="1">
    <source>
        <dbReference type="EMBL" id="AOW15015.1"/>
    </source>
</evidence>
<dbReference type="EMBL" id="CP017476">
    <property type="protein sequence ID" value="AOW15015.1"/>
    <property type="molecule type" value="Genomic_DNA"/>
</dbReference>
<organism evidence="1 4">
    <name type="scientific">Hydrogenophaga crassostreae</name>
    <dbReference type="NCBI Taxonomy" id="1763535"/>
    <lineage>
        <taxon>Bacteria</taxon>
        <taxon>Pseudomonadati</taxon>
        <taxon>Pseudomonadota</taxon>
        <taxon>Betaproteobacteria</taxon>
        <taxon>Burkholderiales</taxon>
        <taxon>Comamonadaceae</taxon>
        <taxon>Hydrogenophaga</taxon>
    </lineage>
</organism>
<name>A0A167GHW8_9BURK</name>
<dbReference type="SUPFAM" id="SSF48371">
    <property type="entry name" value="ARM repeat"/>
    <property type="match status" value="1"/>
</dbReference>
<dbReference type="AlphaFoldDB" id="A0A167GHW8"/>
<reference evidence="1 4" key="2">
    <citation type="submission" date="2016-10" db="EMBL/GenBank/DDBJ databases">
        <title>Hydorgenophaga sp. LPB0072 isolated from gastropod.</title>
        <authorList>
            <person name="Kim E."/>
            <person name="Yi H."/>
        </authorList>
    </citation>
    <scope>NUCLEOTIDE SEQUENCE [LARGE SCALE GENOMIC DNA]</scope>
    <source>
        <strain evidence="1 4">LPB0072</strain>
    </source>
</reference>
<evidence type="ECO:0000313" key="2">
    <source>
        <dbReference type="EMBL" id="OAD39468.1"/>
    </source>
</evidence>
<dbReference type="Proteomes" id="UP000185657">
    <property type="component" value="Unassembled WGS sequence"/>
</dbReference>
<dbReference type="KEGG" id="hyl:LPB072_21595"/>
<dbReference type="InterPro" id="IPR016024">
    <property type="entry name" value="ARM-type_fold"/>
</dbReference>
<dbReference type="Gene3D" id="1.25.40.290">
    <property type="entry name" value="ARM repeat domains"/>
    <property type="match status" value="1"/>
</dbReference>
<dbReference type="Proteomes" id="UP000185680">
    <property type="component" value="Chromosome"/>
</dbReference>
<proteinExistence type="predicted"/>
<accession>A0A167GHW8</accession>
<evidence type="ECO:0000313" key="4">
    <source>
        <dbReference type="Proteomes" id="UP000185680"/>
    </source>
</evidence>
<dbReference type="RefSeq" id="WP_066095930.1">
    <property type="nucleotide sequence ID" value="NZ_CP017476.1"/>
</dbReference>
<dbReference type="STRING" id="1763535.LPB072_21595"/>
<protein>
    <submittedName>
        <fullName evidence="1">DNA alkylation repair protein</fullName>
    </submittedName>
</protein>
<reference evidence="2 3" key="1">
    <citation type="submission" date="2016-02" db="EMBL/GenBank/DDBJ databases">
        <title>Draft genome sequence of Hydrogenophaga sp. LPB0072.</title>
        <authorList>
            <person name="Shin S.-K."/>
            <person name="Yi H."/>
        </authorList>
    </citation>
    <scope>NUCLEOTIDE SEQUENCE [LARGE SCALE GENOMIC DNA]</scope>
    <source>
        <strain evidence="2 3">LPB0072</strain>
    </source>
</reference>
<dbReference type="OrthoDB" id="9797162at2"/>
<evidence type="ECO:0000313" key="3">
    <source>
        <dbReference type="Proteomes" id="UP000185657"/>
    </source>
</evidence>
<gene>
    <name evidence="1" type="ORF">LPB072_21595</name>
    <name evidence="2" type="ORF">LPB72_20980</name>
</gene>
<dbReference type="EMBL" id="LVWD01000042">
    <property type="protein sequence ID" value="OAD39468.1"/>
    <property type="molecule type" value="Genomic_DNA"/>
</dbReference>
<sequence length="385" mass="42303">MAEAFKNLINTATVAHAAGHLQRASRAFHSDRFLQVASNDLDSLEFKARAMRVADALEASLPERFEESADTLESALASPLPFDDKGEPVGLGNALSDEGLSGWVLWGVGDYVARRGMHNIPRALACLHAITQRFTAEFAIRPFVDRHPAAVFPVLAQWVGDPSSHVRRLVSEGSRPRLPWGLRLQQLVADPSPTLPLLLALQDDPSAYVRRSVANHLNDVAKDHPERVALWVQTHLSSASPERKALLRHASRSLIKQGHEPTLHAWGLGQPFEGMASLSLNTPAAIMGDGITLHAELQSASDQPQALVIDYVVHHVRANGSTSPKVFKGWKLTLKPHAQTTLNKRHSLRPVSTRQLYKGHHRIELQVNGKPLAETGFELLPSRAH</sequence>
<keyword evidence="3" id="KW-1185">Reference proteome</keyword>